<name>A0AAP0CJJ6_9ASTR</name>
<comment type="caution">
    <text evidence="2">The sequence shown here is derived from an EMBL/GenBank/DDBJ whole genome shotgun (WGS) entry which is preliminary data.</text>
</comment>
<evidence type="ECO:0000259" key="1">
    <source>
        <dbReference type="Pfam" id="PF09279"/>
    </source>
</evidence>
<dbReference type="SUPFAM" id="SSF47473">
    <property type="entry name" value="EF-hand"/>
    <property type="match status" value="1"/>
</dbReference>
<keyword evidence="3" id="KW-1185">Reference proteome</keyword>
<dbReference type="PANTHER" id="PTHR10336:SF158">
    <property type="entry name" value="PHOSPHOINOSITIDE PHOSPHOLIPASE C"/>
    <property type="match status" value="1"/>
</dbReference>
<dbReference type="EMBL" id="JBCNJP010000023">
    <property type="protein sequence ID" value="KAK9057880.1"/>
    <property type="molecule type" value="Genomic_DNA"/>
</dbReference>
<evidence type="ECO:0000313" key="3">
    <source>
        <dbReference type="Proteomes" id="UP001408789"/>
    </source>
</evidence>
<dbReference type="Gene3D" id="1.10.238.10">
    <property type="entry name" value="EF-hand"/>
    <property type="match status" value="1"/>
</dbReference>
<reference evidence="2 3" key="1">
    <citation type="submission" date="2024-04" db="EMBL/GenBank/DDBJ databases">
        <title>The reference genome of an endangered Asteraceae, Deinandra increscens subsp. villosa, native to the Central Coast of California.</title>
        <authorList>
            <person name="Guilliams M."/>
            <person name="Hasenstab-Lehman K."/>
            <person name="Meyer R."/>
            <person name="Mcevoy S."/>
        </authorList>
    </citation>
    <scope>NUCLEOTIDE SEQUENCE [LARGE SCALE GENOMIC DNA]</scope>
    <source>
        <tissue evidence="2">Leaf</tissue>
    </source>
</reference>
<accession>A0AAP0CJJ6</accession>
<feature type="domain" description="Phosphoinositide-specific phospholipase C EF-hand-like" evidence="1">
    <location>
        <begin position="26"/>
        <end position="97"/>
    </location>
</feature>
<dbReference type="FunFam" id="1.10.238.10:FF:000254">
    <property type="entry name" value="Phosphoinositide phospholipase C"/>
    <property type="match status" value="1"/>
</dbReference>
<dbReference type="GO" id="GO:0051209">
    <property type="term" value="P:release of sequestered calcium ion into cytosol"/>
    <property type="evidence" value="ECO:0007669"/>
    <property type="project" value="TreeGrafter"/>
</dbReference>
<dbReference type="PANTHER" id="PTHR10336">
    <property type="entry name" value="PHOSPHOINOSITIDE-SPECIFIC PHOSPHOLIPASE C FAMILY PROTEIN"/>
    <property type="match status" value="1"/>
</dbReference>
<dbReference type="Proteomes" id="UP001408789">
    <property type="component" value="Unassembled WGS sequence"/>
</dbReference>
<dbReference type="InterPro" id="IPR015359">
    <property type="entry name" value="PLC_EF-hand-like"/>
</dbReference>
<gene>
    <name evidence="2" type="ORF">SSX86_022719</name>
</gene>
<dbReference type="InterPro" id="IPR011992">
    <property type="entry name" value="EF-hand-dom_pair"/>
</dbReference>
<dbReference type="Pfam" id="PF09279">
    <property type="entry name" value="EF-hand_like"/>
    <property type="match status" value="1"/>
</dbReference>
<dbReference type="GO" id="GO:0004435">
    <property type="term" value="F:phosphatidylinositol-4,5-bisphosphate phospholipase C activity"/>
    <property type="evidence" value="ECO:0007669"/>
    <property type="project" value="TreeGrafter"/>
</dbReference>
<evidence type="ECO:0000313" key="2">
    <source>
        <dbReference type="EMBL" id="KAK9057880.1"/>
    </source>
</evidence>
<dbReference type="GO" id="GO:0005886">
    <property type="term" value="C:plasma membrane"/>
    <property type="evidence" value="ECO:0007669"/>
    <property type="project" value="TreeGrafter"/>
</dbReference>
<dbReference type="AlphaFoldDB" id="A0AAP0CJJ6"/>
<sequence>MPKQTYKVCLCFRRRFKLSDSEPPPDIKKLFSRYSENDVMTAEHLQRFMVEVQGDDKVTKAEAEAVVDATIKDLKHVVIFYRKVLNLDAFFRYLLSDSNPPLPFPPKVCLLQKF</sequence>
<organism evidence="2 3">
    <name type="scientific">Deinandra increscens subsp. villosa</name>
    <dbReference type="NCBI Taxonomy" id="3103831"/>
    <lineage>
        <taxon>Eukaryota</taxon>
        <taxon>Viridiplantae</taxon>
        <taxon>Streptophyta</taxon>
        <taxon>Embryophyta</taxon>
        <taxon>Tracheophyta</taxon>
        <taxon>Spermatophyta</taxon>
        <taxon>Magnoliopsida</taxon>
        <taxon>eudicotyledons</taxon>
        <taxon>Gunneridae</taxon>
        <taxon>Pentapetalae</taxon>
        <taxon>asterids</taxon>
        <taxon>campanulids</taxon>
        <taxon>Asterales</taxon>
        <taxon>Asteraceae</taxon>
        <taxon>Asteroideae</taxon>
        <taxon>Heliantheae alliance</taxon>
        <taxon>Madieae</taxon>
        <taxon>Madiinae</taxon>
        <taxon>Deinandra</taxon>
    </lineage>
</organism>
<protein>
    <recommendedName>
        <fullName evidence="1">Phosphoinositide-specific phospholipase C EF-hand-like domain-containing protein</fullName>
    </recommendedName>
</protein>
<dbReference type="GO" id="GO:0048015">
    <property type="term" value="P:phosphatidylinositol-mediated signaling"/>
    <property type="evidence" value="ECO:0007669"/>
    <property type="project" value="TreeGrafter"/>
</dbReference>
<proteinExistence type="predicted"/>
<dbReference type="InterPro" id="IPR001192">
    <property type="entry name" value="PI-PLC_fam"/>
</dbReference>